<dbReference type="GO" id="GO:0045454">
    <property type="term" value="P:cell redox homeostasis"/>
    <property type="evidence" value="ECO:0007669"/>
    <property type="project" value="InterPro"/>
</dbReference>
<dbReference type="GO" id="GO:0034599">
    <property type="term" value="P:cellular response to oxidative stress"/>
    <property type="evidence" value="ECO:0007669"/>
    <property type="project" value="TreeGrafter"/>
</dbReference>
<feature type="domain" description="FAD/NAD(P)-binding" evidence="8">
    <location>
        <begin position="140"/>
        <end position="252"/>
    </location>
</feature>
<dbReference type="InterPro" id="IPR046952">
    <property type="entry name" value="GSHR/TRXR-like"/>
</dbReference>
<dbReference type="InterPro" id="IPR036249">
    <property type="entry name" value="Thioredoxin-like_sf"/>
</dbReference>
<evidence type="ECO:0000256" key="1">
    <source>
        <dbReference type="ARBA" id="ARBA00001974"/>
    </source>
</evidence>
<dbReference type="AlphaFoldDB" id="A0A915PYX2"/>
<evidence type="ECO:0000313" key="9">
    <source>
        <dbReference type="Proteomes" id="UP000887581"/>
    </source>
</evidence>
<dbReference type="InterPro" id="IPR012999">
    <property type="entry name" value="Pyr_OxRdtase_I_AS"/>
</dbReference>
<protein>
    <submittedName>
        <fullName evidence="10">FAD/NAD(P)-binding domain-containing protein</fullName>
    </submittedName>
</protein>
<dbReference type="SUPFAM" id="SSF52833">
    <property type="entry name" value="Thioredoxin-like"/>
    <property type="match status" value="1"/>
</dbReference>
<evidence type="ECO:0000256" key="6">
    <source>
        <dbReference type="ARBA" id="ARBA00023157"/>
    </source>
</evidence>
<dbReference type="GO" id="GO:0006749">
    <property type="term" value="P:glutathione metabolic process"/>
    <property type="evidence" value="ECO:0007669"/>
    <property type="project" value="TreeGrafter"/>
</dbReference>
<dbReference type="Proteomes" id="UP000887581">
    <property type="component" value="Unplaced"/>
</dbReference>
<dbReference type="Gene3D" id="3.50.50.60">
    <property type="entry name" value="FAD/NAD(P)-binding domain"/>
    <property type="match status" value="1"/>
</dbReference>
<keyword evidence="4" id="KW-0274">FAD</keyword>
<dbReference type="GO" id="GO:0005739">
    <property type="term" value="C:mitochondrion"/>
    <property type="evidence" value="ECO:0007669"/>
    <property type="project" value="TreeGrafter"/>
</dbReference>
<evidence type="ECO:0000259" key="8">
    <source>
        <dbReference type="Pfam" id="PF07992"/>
    </source>
</evidence>
<dbReference type="PROSITE" id="PS51354">
    <property type="entry name" value="GLUTAREDOXIN_2"/>
    <property type="match status" value="1"/>
</dbReference>
<proteinExistence type="inferred from homology"/>
<dbReference type="PANTHER" id="PTHR42737:SF2">
    <property type="entry name" value="GLUTATHIONE REDUCTASE"/>
    <property type="match status" value="1"/>
</dbReference>
<sequence length="262" mass="28941">MLSVGLMFLDIFRNVRAYLLRTNSAEKRSRGEKQPSMPSTYDSGVAASAVFKSVCEDRILLAYTTYDSNISKVVELFSKYGETVNTVRVSDVAAKNMLEIVGWPSMPLIFIKGDCCGSLKELYHLEESGSLNEWLKGHQYDLAVVGGGSGGLAAAKEAARLGKKVVCLDFVKPSTMGTTWGLGGTCVNVGCIPKKLMHQAALLGEYIEDARRFGWEIPEGEIKLNWSRLRNAVQDHIASLNWGYRVQLKEKSVRCSVNCFLI</sequence>
<accession>A0A915PYX2</accession>
<keyword evidence="3" id="KW-0285">Flavoprotein</keyword>
<evidence type="ECO:0000256" key="4">
    <source>
        <dbReference type="ARBA" id="ARBA00022827"/>
    </source>
</evidence>
<dbReference type="InterPro" id="IPR023753">
    <property type="entry name" value="FAD/NAD-binding_dom"/>
</dbReference>
<dbReference type="InterPro" id="IPR036188">
    <property type="entry name" value="FAD/NAD-bd_sf"/>
</dbReference>
<dbReference type="Gene3D" id="3.40.30.10">
    <property type="entry name" value="Glutaredoxin"/>
    <property type="match status" value="1"/>
</dbReference>
<reference evidence="10" key="1">
    <citation type="submission" date="2022-11" db="UniProtKB">
        <authorList>
            <consortium name="WormBaseParasite"/>
        </authorList>
    </citation>
    <scope>IDENTIFICATION</scope>
</reference>
<dbReference type="GO" id="GO:0005829">
    <property type="term" value="C:cytosol"/>
    <property type="evidence" value="ECO:0007669"/>
    <property type="project" value="TreeGrafter"/>
</dbReference>
<dbReference type="WBParaSite" id="sdigi.contig602.g9176.t1">
    <property type="protein sequence ID" value="sdigi.contig602.g9176.t1"/>
    <property type="gene ID" value="sdigi.contig602.g9176"/>
</dbReference>
<evidence type="ECO:0000256" key="2">
    <source>
        <dbReference type="ARBA" id="ARBA00007532"/>
    </source>
</evidence>
<dbReference type="PRINTS" id="PR00411">
    <property type="entry name" value="PNDRDTASEI"/>
</dbReference>
<dbReference type="GO" id="GO:0004362">
    <property type="term" value="F:glutathione-disulfide reductase (NADPH) activity"/>
    <property type="evidence" value="ECO:0007669"/>
    <property type="project" value="TreeGrafter"/>
</dbReference>
<dbReference type="GO" id="GO:0050660">
    <property type="term" value="F:flavin adenine dinucleotide binding"/>
    <property type="evidence" value="ECO:0007669"/>
    <property type="project" value="InterPro"/>
</dbReference>
<keyword evidence="9" id="KW-1185">Reference proteome</keyword>
<name>A0A915PYX2_9BILA</name>
<comment type="similarity">
    <text evidence="2">Belongs to the class-I pyridine nucleotide-disulfide oxidoreductase family.</text>
</comment>
<dbReference type="PANTHER" id="PTHR42737">
    <property type="entry name" value="GLUTATHIONE REDUCTASE"/>
    <property type="match status" value="1"/>
</dbReference>
<dbReference type="Pfam" id="PF07992">
    <property type="entry name" value="Pyr_redox_2"/>
    <property type="match status" value="1"/>
</dbReference>
<keyword evidence="5" id="KW-0560">Oxidoreductase</keyword>
<organism evidence="9 10">
    <name type="scientific">Setaria digitata</name>
    <dbReference type="NCBI Taxonomy" id="48799"/>
    <lineage>
        <taxon>Eukaryota</taxon>
        <taxon>Metazoa</taxon>
        <taxon>Ecdysozoa</taxon>
        <taxon>Nematoda</taxon>
        <taxon>Chromadorea</taxon>
        <taxon>Rhabditida</taxon>
        <taxon>Spirurina</taxon>
        <taxon>Spiruromorpha</taxon>
        <taxon>Filarioidea</taxon>
        <taxon>Setariidae</taxon>
        <taxon>Setaria</taxon>
    </lineage>
</organism>
<dbReference type="PROSITE" id="PS00076">
    <property type="entry name" value="PYRIDINE_REDOX_1"/>
    <property type="match status" value="1"/>
</dbReference>
<evidence type="ECO:0000256" key="3">
    <source>
        <dbReference type="ARBA" id="ARBA00022630"/>
    </source>
</evidence>
<evidence type="ECO:0000256" key="7">
    <source>
        <dbReference type="ARBA" id="ARBA00023284"/>
    </source>
</evidence>
<evidence type="ECO:0000313" key="10">
    <source>
        <dbReference type="WBParaSite" id="sdigi.contig602.g9176.t1"/>
    </source>
</evidence>
<dbReference type="SUPFAM" id="SSF51905">
    <property type="entry name" value="FAD/NAD(P)-binding domain"/>
    <property type="match status" value="1"/>
</dbReference>
<keyword evidence="7" id="KW-0676">Redox-active center</keyword>
<comment type="cofactor">
    <cofactor evidence="1">
        <name>FAD</name>
        <dbReference type="ChEBI" id="CHEBI:57692"/>
    </cofactor>
</comment>
<keyword evidence="6" id="KW-1015">Disulfide bond</keyword>
<evidence type="ECO:0000256" key="5">
    <source>
        <dbReference type="ARBA" id="ARBA00023002"/>
    </source>
</evidence>